<dbReference type="STRING" id="1423351.A0A074SQL0"/>
<dbReference type="AlphaFoldDB" id="A0A074SQL0"/>
<feature type="region of interest" description="Disordered" evidence="1">
    <location>
        <begin position="861"/>
        <end position="950"/>
    </location>
</feature>
<keyword evidence="2" id="KW-1133">Transmembrane helix</keyword>
<feature type="compositionally biased region" description="Low complexity" evidence="1">
    <location>
        <begin position="896"/>
        <end position="909"/>
    </location>
</feature>
<gene>
    <name evidence="3" type="ORF">V565_048060</name>
</gene>
<feature type="compositionally biased region" description="Pro residues" evidence="1">
    <location>
        <begin position="792"/>
        <end position="804"/>
    </location>
</feature>
<feature type="compositionally biased region" description="Low complexity" evidence="1">
    <location>
        <begin position="369"/>
        <end position="390"/>
    </location>
</feature>
<evidence type="ECO:0000256" key="1">
    <source>
        <dbReference type="SAM" id="MobiDB-lite"/>
    </source>
</evidence>
<feature type="region of interest" description="Disordered" evidence="1">
    <location>
        <begin position="434"/>
        <end position="453"/>
    </location>
</feature>
<feature type="compositionally biased region" description="Polar residues" evidence="1">
    <location>
        <begin position="395"/>
        <end position="406"/>
    </location>
</feature>
<feature type="region of interest" description="Disordered" evidence="1">
    <location>
        <begin position="494"/>
        <end position="804"/>
    </location>
</feature>
<keyword evidence="4" id="KW-1185">Reference proteome</keyword>
<protein>
    <submittedName>
        <fullName evidence="3">Alphaherpesvirus glycoprotein E domain protein</fullName>
    </submittedName>
</protein>
<evidence type="ECO:0000313" key="3">
    <source>
        <dbReference type="EMBL" id="KEP52257.1"/>
    </source>
</evidence>
<dbReference type="OrthoDB" id="2563978at2759"/>
<feature type="compositionally biased region" description="Low complexity" evidence="1">
    <location>
        <begin position="154"/>
        <end position="226"/>
    </location>
</feature>
<proteinExistence type="predicted"/>
<evidence type="ECO:0000313" key="4">
    <source>
        <dbReference type="Proteomes" id="UP000027456"/>
    </source>
</evidence>
<feature type="compositionally biased region" description="Basic and acidic residues" evidence="1">
    <location>
        <begin position="776"/>
        <end position="785"/>
    </location>
</feature>
<feature type="compositionally biased region" description="Pro residues" evidence="1">
    <location>
        <begin position="709"/>
        <end position="718"/>
    </location>
</feature>
<feature type="compositionally biased region" description="Low complexity" evidence="1">
    <location>
        <begin position="495"/>
        <end position="513"/>
    </location>
</feature>
<feature type="transmembrane region" description="Helical" evidence="2">
    <location>
        <begin position="232"/>
        <end position="257"/>
    </location>
</feature>
<feature type="compositionally biased region" description="Low complexity" evidence="1">
    <location>
        <begin position="926"/>
        <end position="949"/>
    </location>
</feature>
<accession>A0A074SQL0</accession>
<keyword evidence="2" id="KW-0812">Transmembrane</keyword>
<feature type="compositionally biased region" description="Polar residues" evidence="1">
    <location>
        <begin position="863"/>
        <end position="887"/>
    </location>
</feature>
<keyword evidence="2" id="KW-0472">Membrane</keyword>
<dbReference type="EMBL" id="AZST01000115">
    <property type="protein sequence ID" value="KEP52257.1"/>
    <property type="molecule type" value="Genomic_DNA"/>
</dbReference>
<organism evidence="3 4">
    <name type="scientific">Rhizoctonia solani 123E</name>
    <dbReference type="NCBI Taxonomy" id="1423351"/>
    <lineage>
        <taxon>Eukaryota</taxon>
        <taxon>Fungi</taxon>
        <taxon>Dikarya</taxon>
        <taxon>Basidiomycota</taxon>
        <taxon>Agaricomycotina</taxon>
        <taxon>Agaricomycetes</taxon>
        <taxon>Cantharellales</taxon>
        <taxon>Ceratobasidiaceae</taxon>
        <taxon>Rhizoctonia</taxon>
    </lineage>
</organism>
<dbReference type="Proteomes" id="UP000027456">
    <property type="component" value="Unassembled WGS sequence"/>
</dbReference>
<evidence type="ECO:0000256" key="2">
    <source>
        <dbReference type="SAM" id="Phobius"/>
    </source>
</evidence>
<sequence>MNIGPYVHTHGTDLLLPPSLPIARARILRLSKSIATRLGNNGIDTSTRHTEVRQLTTTDNFDNTDLRQLRQLDSDNSTPTTRHTMAPELDARQIVTQTAQALPSWLSYSAFPATGGPTSYTILRFPLTYYGPSIPLGTEGVWTYGGLTRPPTSATLSATQTPTVTTSPTSLSTITTSPTTSLPTSTLSSSATRPTTTTFASVSISTRTRTSSTAPPTSTSTAPAGSRGSLPVVAIVLIALGIAAALLLCCLAAALFWRRRKARRREPLRGDSEFYAGPGPDDDAESIHAVPNLAGERNSLLGGDSFIVVGNRNGRPLPMSQMSQRSLGGASYQRLAESRVSQVSRRTGSDEIGVAYTDLPPPRSRRRTVTAVSGGVSSSPSHPTSSSQPGIGSMRTHNGSQRSSLFQHPAEQDESPVLPRDSAHGMVKRASDLGEKPLQAPAPAAQGSTSGATLGAELGMLGLGTRYPDPSQSLLATSSSGGSGARFPPRLVTPVASSFGSGSRVSRVGGDSRPPSQFVAAVGSQASRASRGHSPEPSPRASPPLRDTLSWPDSPESEHDEGAQLLTAERGNVRSGIGLLGRFSWFTRGGNGNGSSAPAPRASRHSYPGWMSPPTEEGFLAEADTEHEHESHTSPSDPPTLESRPPPSHPGMVRLVPRERSESSGLRPVSGTSGNSVYHDAPSQPASPRERSGPSTWLGFLGRGSPVAGPAPPVPQRPSPLSHHPSLIPVAPSSSLAPPQLARTRAESDVGPISRPRTEPVTAARRITTRPASSRPESDILDRPAPESLLDLPPPTLVPPSPSPVFPPGLTRLPRTYNFGLLNELGDEPPAAEEQWQHLRSSPEHVDWRRVSMGRTVRINSPHVATTSQTGSVHNGGTASPTVTDPTSLHVPRATGSNSSRSHSGGSDNSESRRAVGQTPSMSAMTVGTTYSVSTSGTGTPADTTTVSSHPYPAETLVTESFEFGGYGFGYADSEYDEYETRATTVSSNDSSGRRAVDLHGEMEDETDGQDVYVGRFGQEGGPRFIPPMSAVGLSGWGQPRADGNSGRT</sequence>
<feature type="region of interest" description="Disordered" evidence="1">
    <location>
        <begin position="153"/>
        <end position="226"/>
    </location>
</feature>
<reference evidence="3 4" key="1">
    <citation type="submission" date="2013-12" db="EMBL/GenBank/DDBJ databases">
        <authorList>
            <person name="Cubeta M."/>
            <person name="Pakala S."/>
            <person name="Fedorova N."/>
            <person name="Thomas E."/>
            <person name="Dean R."/>
            <person name="Jabaji S."/>
            <person name="Neate S."/>
            <person name="Toda T."/>
            <person name="Tavantzis S."/>
            <person name="Vilgalys R."/>
            <person name="Bharathan N."/>
            <person name="Pakala S."/>
            <person name="Losada L.S."/>
            <person name="Zafar N."/>
            <person name="Nierman W."/>
        </authorList>
    </citation>
    <scope>NUCLEOTIDE SEQUENCE [LARGE SCALE GENOMIC DNA]</scope>
    <source>
        <strain evidence="3 4">123E</strain>
    </source>
</reference>
<comment type="caution">
    <text evidence="3">The sequence shown here is derived from an EMBL/GenBank/DDBJ whole genome shotgun (WGS) entry which is preliminary data.</text>
</comment>
<name>A0A074SQL0_9AGAM</name>
<dbReference type="HOGENOM" id="CLU_291201_0_0_1"/>
<feature type="region of interest" description="Disordered" evidence="1">
    <location>
        <begin position="1030"/>
        <end position="1049"/>
    </location>
</feature>
<feature type="region of interest" description="Disordered" evidence="1">
    <location>
        <begin position="338"/>
        <end position="428"/>
    </location>
</feature>